<proteinExistence type="predicted"/>
<reference evidence="1 2" key="1">
    <citation type="journal article" date="2023" name="Life. Sci Alliance">
        <title>Evolutionary insights into 3D genome organization and epigenetic landscape of Vigna mungo.</title>
        <authorList>
            <person name="Junaid A."/>
            <person name="Singh B."/>
            <person name="Bhatia S."/>
        </authorList>
    </citation>
    <scope>NUCLEOTIDE SEQUENCE [LARGE SCALE GENOMIC DNA]</scope>
    <source>
        <strain evidence="1">Urdbean</strain>
    </source>
</reference>
<dbReference type="AlphaFoldDB" id="A0AAQ3NP10"/>
<evidence type="ECO:0000313" key="1">
    <source>
        <dbReference type="EMBL" id="WVZ13340.1"/>
    </source>
</evidence>
<organism evidence="1 2">
    <name type="scientific">Vigna mungo</name>
    <name type="common">Black gram</name>
    <name type="synonym">Phaseolus mungo</name>
    <dbReference type="NCBI Taxonomy" id="3915"/>
    <lineage>
        <taxon>Eukaryota</taxon>
        <taxon>Viridiplantae</taxon>
        <taxon>Streptophyta</taxon>
        <taxon>Embryophyta</taxon>
        <taxon>Tracheophyta</taxon>
        <taxon>Spermatophyta</taxon>
        <taxon>Magnoliopsida</taxon>
        <taxon>eudicotyledons</taxon>
        <taxon>Gunneridae</taxon>
        <taxon>Pentapetalae</taxon>
        <taxon>rosids</taxon>
        <taxon>fabids</taxon>
        <taxon>Fabales</taxon>
        <taxon>Fabaceae</taxon>
        <taxon>Papilionoideae</taxon>
        <taxon>50 kb inversion clade</taxon>
        <taxon>NPAAA clade</taxon>
        <taxon>indigoferoid/millettioid clade</taxon>
        <taxon>Phaseoleae</taxon>
        <taxon>Vigna</taxon>
    </lineage>
</organism>
<accession>A0AAQ3NP10</accession>
<dbReference type="EMBL" id="CP144696">
    <property type="protein sequence ID" value="WVZ13340.1"/>
    <property type="molecule type" value="Genomic_DNA"/>
</dbReference>
<evidence type="ECO:0000313" key="2">
    <source>
        <dbReference type="Proteomes" id="UP001374535"/>
    </source>
</evidence>
<gene>
    <name evidence="1" type="ORF">V8G54_017870</name>
</gene>
<keyword evidence="2" id="KW-1185">Reference proteome</keyword>
<protein>
    <submittedName>
        <fullName evidence="1">Uncharacterized protein</fullName>
    </submittedName>
</protein>
<dbReference type="Proteomes" id="UP001374535">
    <property type="component" value="Chromosome 5"/>
</dbReference>
<sequence length="111" mass="12982">MHDDLKAQLAKQDLSRLQLSSVLLKKLQIDNAVLQHHHRSHIFPMMQMCYCEKTRQTQQNLNRANSKHNRTLKHNQYSIASKSLKQYFKRCCATDFGHNIMVFVTPIVTTS</sequence>
<name>A0AAQ3NP10_VIGMU</name>